<protein>
    <recommendedName>
        <fullName evidence="3">C6 transcription factor</fullName>
    </recommendedName>
</protein>
<organism evidence="1 2">
    <name type="scientific">Pseudopithomyces chartarum</name>
    <dbReference type="NCBI Taxonomy" id="1892770"/>
    <lineage>
        <taxon>Eukaryota</taxon>
        <taxon>Fungi</taxon>
        <taxon>Dikarya</taxon>
        <taxon>Ascomycota</taxon>
        <taxon>Pezizomycotina</taxon>
        <taxon>Dothideomycetes</taxon>
        <taxon>Pleosporomycetidae</taxon>
        <taxon>Pleosporales</taxon>
        <taxon>Massarineae</taxon>
        <taxon>Didymosphaeriaceae</taxon>
        <taxon>Pseudopithomyces</taxon>
    </lineage>
</organism>
<evidence type="ECO:0000313" key="2">
    <source>
        <dbReference type="Proteomes" id="UP001280581"/>
    </source>
</evidence>
<evidence type="ECO:0008006" key="3">
    <source>
        <dbReference type="Google" id="ProtNLM"/>
    </source>
</evidence>
<name>A0AAN6RJ39_9PLEO</name>
<dbReference type="InterPro" id="IPR053175">
    <property type="entry name" value="DHMBA_Reg_Transcription_Factor"/>
</dbReference>
<dbReference type="EMBL" id="WVTA01000004">
    <property type="protein sequence ID" value="KAK3213592.1"/>
    <property type="molecule type" value="Genomic_DNA"/>
</dbReference>
<dbReference type="Pfam" id="PF11951">
    <property type="entry name" value="Fungal_trans_2"/>
    <property type="match status" value="1"/>
</dbReference>
<proteinExistence type="predicted"/>
<dbReference type="PANTHER" id="PTHR38791:SF1">
    <property type="entry name" value="TRANSCRIPTION FACTOR, PUTATIVE-RELATED"/>
    <property type="match status" value="1"/>
</dbReference>
<keyword evidence="2" id="KW-1185">Reference proteome</keyword>
<sequence>MITNAQQCDLRLPSCSSCLRVGSQCYGYRDTDTLRIKDETQLVQIKAVSADRPAIVPKRTARTSLKLSYLPLDLQLQARELFFAYYIADFSRAWDFLFPHFDPRTAPEHISLSIDAASLAFLSHHIASPSAQIMGRRKYVTALSKINKVLQDPKVAQQASTLEASLLLDLFEKITDSKSNNIVAQRAHVDGALTLVKLRGLHKITDPGGLKALTRLALSAVVISITAGDDLPKEIFEFREHTAKFVDVSHPKWRLTGITLSITTLVSNITKNCLKAEERIHECVQLERKLGIIDREASPKWSYKRYYVKEGEYNDKTLNGYYDVYASRLNTQMWNVLRFMRIILCDEIIECTPDADNEVSKSAYKTAALVVQEICATVPQMVDCEGPARQRLPNGSKGSSHAHTLSHFLDVYILLLGLYAAAWSRACPPKTKRWIVTQLERMAEHFGMKEAASVAAILKKQDSKTRMGPWDVYRLIGSYAFAA</sequence>
<dbReference type="InterPro" id="IPR021858">
    <property type="entry name" value="Fun_TF"/>
</dbReference>
<reference evidence="1 2" key="1">
    <citation type="submission" date="2021-02" db="EMBL/GenBank/DDBJ databases">
        <title>Genome assembly of Pseudopithomyces chartarum.</title>
        <authorList>
            <person name="Jauregui R."/>
            <person name="Singh J."/>
            <person name="Voisey C."/>
        </authorList>
    </citation>
    <scope>NUCLEOTIDE SEQUENCE [LARGE SCALE GENOMIC DNA]</scope>
    <source>
        <strain evidence="1 2">AGR01</strain>
    </source>
</reference>
<accession>A0AAN6RJ39</accession>
<gene>
    <name evidence="1" type="ORF">GRF29_28g391190</name>
</gene>
<evidence type="ECO:0000313" key="1">
    <source>
        <dbReference type="EMBL" id="KAK3213592.1"/>
    </source>
</evidence>
<dbReference type="Proteomes" id="UP001280581">
    <property type="component" value="Unassembled WGS sequence"/>
</dbReference>
<dbReference type="PANTHER" id="PTHR38791">
    <property type="entry name" value="ZN(II)2CYS6 TRANSCRIPTION FACTOR (EUROFUNG)-RELATED-RELATED"/>
    <property type="match status" value="1"/>
</dbReference>
<dbReference type="AlphaFoldDB" id="A0AAN6RJ39"/>
<comment type="caution">
    <text evidence="1">The sequence shown here is derived from an EMBL/GenBank/DDBJ whole genome shotgun (WGS) entry which is preliminary data.</text>
</comment>